<dbReference type="PRINTS" id="PR00756">
    <property type="entry name" value="ALADIPTASE"/>
</dbReference>
<evidence type="ECO:0000256" key="15">
    <source>
        <dbReference type="SAM" id="SignalP"/>
    </source>
</evidence>
<feature type="signal peptide" evidence="15">
    <location>
        <begin position="1"/>
        <end position="32"/>
    </location>
</feature>
<dbReference type="Gene3D" id="2.60.40.1730">
    <property type="entry name" value="tricorn interacting facor f3 domain"/>
    <property type="match status" value="1"/>
</dbReference>
<evidence type="ECO:0000256" key="9">
    <source>
        <dbReference type="ARBA" id="ARBA00022801"/>
    </source>
</evidence>
<keyword evidence="8" id="KW-0479">Metal-binding</keyword>
<evidence type="ECO:0000256" key="4">
    <source>
        <dbReference type="ARBA" id="ARBA00012564"/>
    </source>
</evidence>
<keyword evidence="11" id="KW-0482">Metalloprotease</keyword>
<gene>
    <name evidence="17" type="ORF">PS467_07830</name>
</gene>
<evidence type="ECO:0000256" key="5">
    <source>
        <dbReference type="ARBA" id="ARBA00015611"/>
    </source>
</evidence>
<sequence>MARHTRNSTFTPWIAAALTTALTGVAACTADAATTSSGTGDPAPGAAGIGDTLHPGLGNGGYTVRHTDLAVRFAEDLTTYTATTTLRGRATRSLSRFNLDLTGTTVRSVTVDGREAAWDHSGEELRVTPAAPVPSGQGFSVEVTVHAPVADPEAAGKLGTSAIGMVRAKDTVQTLNQPSGAHRIAALADHPAQKAPTTITITAPARLNSIANGELTTSRREGAYTVRRFESRQKLAPELIQIGVGPFTVVKRRGPDGIKLRHALPNGEVNDLLPQIDTVVPKALRFFTQRLGAFPLRTYGVYATPMGGELETQSLTLLGSEELTKEGMEANGSDTVVAHEISHEYFGNSVSPRRWSDLWLNEGHAVYYQSLWAQETHGADLVDVMKRKYQDSAAELRKQGPIADPEAGAFTPGDMAPYGWGAYQGGALALYALRQKVGEDTFRRIERAWVAENRDSTAGTADFIRLAGRVAGRDLGPFLRSWLYSEKLPAMPGHPDWHTS</sequence>
<name>A0ABY9UTP7_9ACTN</name>
<evidence type="ECO:0000256" key="2">
    <source>
        <dbReference type="ARBA" id="ARBA00001947"/>
    </source>
</evidence>
<comment type="similarity">
    <text evidence="3">Belongs to the peptidase M1 family.</text>
</comment>
<reference evidence="17 18" key="1">
    <citation type="submission" date="2023-02" db="EMBL/GenBank/DDBJ databases">
        <title>Streptomyces sp. SCA4-21 with antifungal activity against Fusarium oxysporum f. sp. cubense, Streptomyces sp. SCA2-17 with antifungal activity against Fusarium oxysporum f. sp. cubense.</title>
        <authorList>
            <person name="Qi D."/>
        </authorList>
    </citation>
    <scope>NUCLEOTIDE SEQUENCE [LARGE SCALE GENOMIC DNA]</scope>
    <source>
        <strain evidence="17 18">SCA4-21</strain>
    </source>
</reference>
<dbReference type="RefSeq" id="WP_311034618.1">
    <property type="nucleotide sequence ID" value="NZ_CP117522.1"/>
</dbReference>
<keyword evidence="18" id="KW-1185">Reference proteome</keyword>
<comment type="catalytic activity">
    <reaction evidence="1">
        <text>Release of an N-terminal amino acid, Xaa-|-Yaa- from a peptide, amide or arylamide. Xaa is preferably Ala, but may be most amino acids including Pro (slow action). When a terminal hydrophobic residue is followed by a prolyl residue, the two may be released as an intact Xaa-Pro dipeptide.</text>
        <dbReference type="EC" id="3.4.11.2"/>
    </reaction>
</comment>
<evidence type="ECO:0000256" key="7">
    <source>
        <dbReference type="ARBA" id="ARBA00022670"/>
    </source>
</evidence>
<dbReference type="PANTHER" id="PTHR11533:SF174">
    <property type="entry name" value="PUROMYCIN-SENSITIVE AMINOPEPTIDASE-RELATED"/>
    <property type="match status" value="1"/>
</dbReference>
<evidence type="ECO:0000313" key="17">
    <source>
        <dbReference type="EMBL" id="WNE95265.1"/>
    </source>
</evidence>
<dbReference type="Proteomes" id="UP001305606">
    <property type="component" value="Chromosome"/>
</dbReference>
<keyword evidence="7" id="KW-0645">Protease</keyword>
<evidence type="ECO:0000256" key="14">
    <source>
        <dbReference type="SAM" id="MobiDB-lite"/>
    </source>
</evidence>
<dbReference type="InterPro" id="IPR050344">
    <property type="entry name" value="Peptidase_M1_aminopeptidases"/>
</dbReference>
<evidence type="ECO:0000313" key="18">
    <source>
        <dbReference type="Proteomes" id="UP001305606"/>
    </source>
</evidence>
<dbReference type="InterPro" id="IPR042097">
    <property type="entry name" value="Aminopeptidase_N-like_N_sf"/>
</dbReference>
<evidence type="ECO:0000256" key="10">
    <source>
        <dbReference type="ARBA" id="ARBA00022833"/>
    </source>
</evidence>
<dbReference type="EC" id="3.4.11.2" evidence="4"/>
<organism evidence="17 18">
    <name type="scientific">Streptomyces luomodiensis</name>
    <dbReference type="NCBI Taxonomy" id="3026192"/>
    <lineage>
        <taxon>Bacteria</taxon>
        <taxon>Bacillati</taxon>
        <taxon>Actinomycetota</taxon>
        <taxon>Actinomycetes</taxon>
        <taxon>Kitasatosporales</taxon>
        <taxon>Streptomycetaceae</taxon>
        <taxon>Streptomyces</taxon>
    </lineage>
</organism>
<keyword evidence="15" id="KW-0732">Signal</keyword>
<evidence type="ECO:0000256" key="1">
    <source>
        <dbReference type="ARBA" id="ARBA00000098"/>
    </source>
</evidence>
<feature type="region of interest" description="Disordered" evidence="14">
    <location>
        <begin position="33"/>
        <end position="52"/>
    </location>
</feature>
<keyword evidence="6" id="KW-0031">Aminopeptidase</keyword>
<comment type="cofactor">
    <cofactor evidence="2">
        <name>Zn(2+)</name>
        <dbReference type="ChEBI" id="CHEBI:29105"/>
    </cofactor>
</comment>
<evidence type="ECO:0000259" key="16">
    <source>
        <dbReference type="Pfam" id="PF01433"/>
    </source>
</evidence>
<dbReference type="Pfam" id="PF01433">
    <property type="entry name" value="Peptidase_M1"/>
    <property type="match status" value="1"/>
</dbReference>
<dbReference type="InterPro" id="IPR027268">
    <property type="entry name" value="Peptidase_M4/M1_CTD_sf"/>
</dbReference>
<evidence type="ECO:0000256" key="13">
    <source>
        <dbReference type="ARBA" id="ARBA00031533"/>
    </source>
</evidence>
<evidence type="ECO:0000256" key="6">
    <source>
        <dbReference type="ARBA" id="ARBA00022438"/>
    </source>
</evidence>
<accession>A0ABY9UTP7</accession>
<dbReference type="PANTHER" id="PTHR11533">
    <property type="entry name" value="PROTEASE M1 ZINC METALLOPROTEASE"/>
    <property type="match status" value="1"/>
</dbReference>
<dbReference type="SUPFAM" id="SSF55486">
    <property type="entry name" value="Metalloproteases ('zincins'), catalytic domain"/>
    <property type="match status" value="1"/>
</dbReference>
<dbReference type="Gene3D" id="1.10.390.10">
    <property type="entry name" value="Neutral Protease Domain 2"/>
    <property type="match status" value="1"/>
</dbReference>
<keyword evidence="10" id="KW-0862">Zinc</keyword>
<dbReference type="CDD" id="cd09603">
    <property type="entry name" value="M1_APN_like"/>
    <property type="match status" value="1"/>
</dbReference>
<evidence type="ECO:0000256" key="3">
    <source>
        <dbReference type="ARBA" id="ARBA00010136"/>
    </source>
</evidence>
<evidence type="ECO:0000256" key="11">
    <source>
        <dbReference type="ARBA" id="ARBA00023049"/>
    </source>
</evidence>
<dbReference type="SUPFAM" id="SSF63737">
    <property type="entry name" value="Leukotriene A4 hydrolase N-terminal domain"/>
    <property type="match status" value="1"/>
</dbReference>
<evidence type="ECO:0000256" key="8">
    <source>
        <dbReference type="ARBA" id="ARBA00022723"/>
    </source>
</evidence>
<feature type="domain" description="Peptidase M1 membrane alanine aminopeptidase" evidence="16">
    <location>
        <begin position="327"/>
        <end position="482"/>
    </location>
</feature>
<dbReference type="InterPro" id="IPR014782">
    <property type="entry name" value="Peptidase_M1_dom"/>
</dbReference>
<dbReference type="EMBL" id="CP117522">
    <property type="protein sequence ID" value="WNE95265.1"/>
    <property type="molecule type" value="Genomic_DNA"/>
</dbReference>
<feature type="chain" id="PRO_5046330823" description="Aminopeptidase N" evidence="15">
    <location>
        <begin position="33"/>
        <end position="500"/>
    </location>
</feature>
<evidence type="ECO:0000256" key="12">
    <source>
        <dbReference type="ARBA" id="ARBA00029811"/>
    </source>
</evidence>
<dbReference type="PROSITE" id="PS51257">
    <property type="entry name" value="PROKAR_LIPOPROTEIN"/>
    <property type="match status" value="1"/>
</dbReference>
<proteinExistence type="inferred from homology"/>
<protein>
    <recommendedName>
        <fullName evidence="5">Aminopeptidase N</fullName>
        <ecNumber evidence="4">3.4.11.2</ecNumber>
    </recommendedName>
    <alternativeName>
        <fullName evidence="12">Alanine aminopeptidase</fullName>
    </alternativeName>
    <alternativeName>
        <fullName evidence="13">Lysyl aminopeptidase</fullName>
    </alternativeName>
</protein>
<keyword evidence="9" id="KW-0378">Hydrolase</keyword>
<dbReference type="InterPro" id="IPR001930">
    <property type="entry name" value="Peptidase_M1"/>
</dbReference>